<dbReference type="InterPro" id="IPR001867">
    <property type="entry name" value="OmpR/PhoB-type_DNA-bd"/>
</dbReference>
<evidence type="ECO:0000313" key="5">
    <source>
        <dbReference type="Proteomes" id="UP000695264"/>
    </source>
</evidence>
<sequence>MREATLPPVPRHRPLRDGDRTVDHTSQQTARTAPRTTGTGRGSTREAVRHLNRLRDAALAGDRPPSAVHPLIGESWARMLRLGLDPDRGAPAGLLPLEEVERRRRASPLATVLPTLREGLVSVADAALHIMVVTDADGRVLWRDGSARVRRDADRVGLEPGASWAEEAVGTNGIGTALVTGRPLRVHSAEHFVRGHHHWTCAAAPLRDPRTGRLLGVVDVSGPAAGVHPATSRLVVSVARLAESELRERHLESVERLRAIAAPILCRLGGRALAVDRDGWTAAVTGMPSPGRLTLPEHFGAGRRRLPGLGPCAVDPLPEGWLVRLEPDDGGAAGAGPAAPATGLVLDLRRPGRPTAAVTGGAGGWTQPLSPRHAELLYALARRPAGRTAAQLAADLFGDPGRTVTVRAELSRLRRTLGGVLEHRPYRFAEGVEVRLLVPDEPGELLPRSTAPLIRAVRAGRADGQGRGAAPAGERAVRETARRADGPRNPGDGAHRDA</sequence>
<feature type="domain" description="OmpR/PhoB-type" evidence="3">
    <location>
        <begin position="364"/>
        <end position="428"/>
    </location>
</feature>
<proteinExistence type="predicted"/>
<dbReference type="InterPro" id="IPR029016">
    <property type="entry name" value="GAF-like_dom_sf"/>
</dbReference>
<keyword evidence="5" id="KW-1185">Reference proteome</keyword>
<feature type="region of interest" description="Disordered" evidence="2">
    <location>
        <begin position="1"/>
        <end position="46"/>
    </location>
</feature>
<evidence type="ECO:0000313" key="4">
    <source>
        <dbReference type="EMBL" id="NJQ01023.1"/>
    </source>
</evidence>
<dbReference type="InterPro" id="IPR003018">
    <property type="entry name" value="GAF"/>
</dbReference>
<feature type="compositionally biased region" description="Low complexity" evidence="2">
    <location>
        <begin position="25"/>
        <end position="38"/>
    </location>
</feature>
<dbReference type="Pfam" id="PF01590">
    <property type="entry name" value="GAF"/>
    <property type="match status" value="1"/>
</dbReference>
<evidence type="ECO:0000256" key="1">
    <source>
        <dbReference type="ARBA" id="ARBA00023125"/>
    </source>
</evidence>
<protein>
    <submittedName>
        <fullName evidence="4">GAF domain-containing protein</fullName>
    </submittedName>
</protein>
<feature type="compositionally biased region" description="Basic and acidic residues" evidence="2">
    <location>
        <begin position="475"/>
        <end position="486"/>
    </location>
</feature>
<comment type="caution">
    <text evidence="4">The sequence shown here is derived from an EMBL/GenBank/DDBJ whole genome shotgun (WGS) entry which is preliminary data.</text>
</comment>
<dbReference type="EMBL" id="JAATEN010000007">
    <property type="protein sequence ID" value="NJQ01023.1"/>
    <property type="molecule type" value="Genomic_DNA"/>
</dbReference>
<organism evidence="4 5">
    <name type="scientific">Streptomyces zingiberis</name>
    <dbReference type="NCBI Taxonomy" id="2053010"/>
    <lineage>
        <taxon>Bacteria</taxon>
        <taxon>Bacillati</taxon>
        <taxon>Actinomycetota</taxon>
        <taxon>Actinomycetes</taxon>
        <taxon>Kitasatosporales</taxon>
        <taxon>Streptomycetaceae</taxon>
        <taxon>Streptomyces</taxon>
    </lineage>
</organism>
<dbReference type="Proteomes" id="UP000695264">
    <property type="component" value="Unassembled WGS sequence"/>
</dbReference>
<evidence type="ECO:0000259" key="3">
    <source>
        <dbReference type="SMART" id="SM00862"/>
    </source>
</evidence>
<dbReference type="RefSeq" id="WP_168101650.1">
    <property type="nucleotide sequence ID" value="NZ_JAATEN010000007.1"/>
</dbReference>
<dbReference type="Gene3D" id="3.30.450.40">
    <property type="match status" value="1"/>
</dbReference>
<keyword evidence="1" id="KW-0238">DNA-binding</keyword>
<gene>
    <name evidence="4" type="ORF">HCK00_10890</name>
</gene>
<evidence type="ECO:0000256" key="2">
    <source>
        <dbReference type="SAM" id="MobiDB-lite"/>
    </source>
</evidence>
<reference evidence="4 5" key="1">
    <citation type="submission" date="2020-03" db="EMBL/GenBank/DDBJ databases">
        <title>WGS of actinomycetes isolated from Thailand.</title>
        <authorList>
            <person name="Thawai C."/>
        </authorList>
    </citation>
    <scope>NUCLEOTIDE SEQUENCE [LARGE SCALE GENOMIC DNA]</scope>
    <source>
        <strain evidence="4 5">PLAI 1-29</strain>
    </source>
</reference>
<name>A0ABX1BXL1_9ACTN</name>
<feature type="region of interest" description="Disordered" evidence="2">
    <location>
        <begin position="460"/>
        <end position="498"/>
    </location>
</feature>
<dbReference type="SMART" id="SM00862">
    <property type="entry name" value="Trans_reg_C"/>
    <property type="match status" value="1"/>
</dbReference>
<accession>A0ABX1BXL1</accession>